<keyword evidence="2" id="KW-1185">Reference proteome</keyword>
<evidence type="ECO:0000313" key="2">
    <source>
        <dbReference type="Proteomes" id="UP000800041"/>
    </source>
</evidence>
<dbReference type="GO" id="GO:0003676">
    <property type="term" value="F:nucleic acid binding"/>
    <property type="evidence" value="ECO:0007669"/>
    <property type="project" value="InterPro"/>
</dbReference>
<accession>A0A6G1GUR2</accession>
<dbReference type="Proteomes" id="UP000800041">
    <property type="component" value="Unassembled WGS sequence"/>
</dbReference>
<proteinExistence type="predicted"/>
<dbReference type="EMBL" id="ML977168">
    <property type="protein sequence ID" value="KAF1984478.1"/>
    <property type="molecule type" value="Genomic_DNA"/>
</dbReference>
<dbReference type="OrthoDB" id="5410741at2759"/>
<evidence type="ECO:0000313" key="1">
    <source>
        <dbReference type="EMBL" id="KAF1984478.1"/>
    </source>
</evidence>
<dbReference type="Gene3D" id="3.30.420.10">
    <property type="entry name" value="Ribonuclease H-like superfamily/Ribonuclease H"/>
    <property type="match status" value="1"/>
</dbReference>
<protein>
    <submittedName>
        <fullName evidence="1">Uncharacterized protein</fullName>
    </submittedName>
</protein>
<organism evidence="1 2">
    <name type="scientific">Aulographum hederae CBS 113979</name>
    <dbReference type="NCBI Taxonomy" id="1176131"/>
    <lineage>
        <taxon>Eukaryota</taxon>
        <taxon>Fungi</taxon>
        <taxon>Dikarya</taxon>
        <taxon>Ascomycota</taxon>
        <taxon>Pezizomycotina</taxon>
        <taxon>Dothideomycetes</taxon>
        <taxon>Pleosporomycetidae</taxon>
        <taxon>Aulographales</taxon>
        <taxon>Aulographaceae</taxon>
    </lineage>
</organism>
<name>A0A6G1GUR2_9PEZI</name>
<sequence length="85" mass="10298">MQRSLKKARTKTISGPKKKVRVQFGKDFQDETVEDYWQFIRFSDEAHVDSQPIDNEWVLRSEGTRYEPFMKTFKNLSRRIEKLRN</sequence>
<dbReference type="InterPro" id="IPR036397">
    <property type="entry name" value="RNaseH_sf"/>
</dbReference>
<dbReference type="AlphaFoldDB" id="A0A6G1GUR2"/>
<reference evidence="1" key="1">
    <citation type="journal article" date="2020" name="Stud. Mycol.">
        <title>101 Dothideomycetes genomes: a test case for predicting lifestyles and emergence of pathogens.</title>
        <authorList>
            <person name="Haridas S."/>
            <person name="Albert R."/>
            <person name="Binder M."/>
            <person name="Bloem J."/>
            <person name="Labutti K."/>
            <person name="Salamov A."/>
            <person name="Andreopoulos B."/>
            <person name="Baker S."/>
            <person name="Barry K."/>
            <person name="Bills G."/>
            <person name="Bluhm B."/>
            <person name="Cannon C."/>
            <person name="Castanera R."/>
            <person name="Culley D."/>
            <person name="Daum C."/>
            <person name="Ezra D."/>
            <person name="Gonzalez J."/>
            <person name="Henrissat B."/>
            <person name="Kuo A."/>
            <person name="Liang C."/>
            <person name="Lipzen A."/>
            <person name="Lutzoni F."/>
            <person name="Magnuson J."/>
            <person name="Mondo S."/>
            <person name="Nolan M."/>
            <person name="Ohm R."/>
            <person name="Pangilinan J."/>
            <person name="Park H.-J."/>
            <person name="Ramirez L."/>
            <person name="Alfaro M."/>
            <person name="Sun H."/>
            <person name="Tritt A."/>
            <person name="Yoshinaga Y."/>
            <person name="Zwiers L.-H."/>
            <person name="Turgeon B."/>
            <person name="Goodwin S."/>
            <person name="Spatafora J."/>
            <person name="Crous P."/>
            <person name="Grigoriev I."/>
        </authorList>
    </citation>
    <scope>NUCLEOTIDE SEQUENCE</scope>
    <source>
        <strain evidence="1">CBS 113979</strain>
    </source>
</reference>
<gene>
    <name evidence="1" type="ORF">K402DRAFT_434770</name>
</gene>